<feature type="domain" description="Putative DNA-binding" evidence="1">
    <location>
        <begin position="6"/>
        <end position="99"/>
    </location>
</feature>
<dbReference type="Gene3D" id="1.10.150.690">
    <property type="entry name" value="DUF2063"/>
    <property type="match status" value="1"/>
</dbReference>
<reference evidence="2 3" key="1">
    <citation type="submission" date="2017-01" db="EMBL/GenBank/DDBJ databases">
        <title>Genome Sequencing of a Marine Spirillum, Oceanospirillum multiglobuliferum ATCC 33336, from Japan.</title>
        <authorList>
            <person name="Carney J.G."/>
            <person name="Trachtenberg A.M."/>
            <person name="Rheaume B.A."/>
            <person name="Linnane J.D."/>
            <person name="Pitts N.L."/>
            <person name="Mykles D.L."/>
            <person name="Maclea K.S."/>
        </authorList>
    </citation>
    <scope>NUCLEOTIDE SEQUENCE [LARGE SCALE GENOMIC DNA]</scope>
    <source>
        <strain evidence="2 3">ATCC 33336</strain>
    </source>
</reference>
<name>A0A1T4PS63_9GAMM</name>
<proteinExistence type="predicted"/>
<dbReference type="EMBL" id="MTSM01000010">
    <property type="protein sequence ID" value="OPX55355.1"/>
    <property type="molecule type" value="Genomic_DNA"/>
</dbReference>
<evidence type="ECO:0000313" key="2">
    <source>
        <dbReference type="EMBL" id="OPX55355.1"/>
    </source>
</evidence>
<gene>
    <name evidence="2" type="ORF">BTE48_09320</name>
</gene>
<dbReference type="Pfam" id="PF09836">
    <property type="entry name" value="DUF2063"/>
    <property type="match status" value="1"/>
</dbReference>
<dbReference type="InterPro" id="IPR044922">
    <property type="entry name" value="DUF2063_N_sf"/>
</dbReference>
<evidence type="ECO:0000313" key="3">
    <source>
        <dbReference type="Proteomes" id="UP000191418"/>
    </source>
</evidence>
<accession>A0A1T4PS63</accession>
<dbReference type="RefSeq" id="WP_078745187.1">
    <property type="nucleotide sequence ID" value="NZ_FUXG01000009.1"/>
</dbReference>
<dbReference type="InterPro" id="IPR018640">
    <property type="entry name" value="DUF2063"/>
</dbReference>
<dbReference type="STRING" id="64969.SAMN02745127_01587"/>
<evidence type="ECO:0000259" key="1">
    <source>
        <dbReference type="Pfam" id="PF09836"/>
    </source>
</evidence>
<dbReference type="AlphaFoldDB" id="A0A1T4PS63"/>
<keyword evidence="3" id="KW-1185">Reference proteome</keyword>
<dbReference type="Proteomes" id="UP000191418">
    <property type="component" value="Unassembled WGS sequence"/>
</dbReference>
<protein>
    <recommendedName>
        <fullName evidence="1">Putative DNA-binding domain-containing protein</fullName>
    </recommendedName>
</protein>
<sequence>MSDLAQIQQNFAQALTESGTAPQLTQQIEAGVFSAEQKLQIYRNNFIMSLTDALQATYPVLAVMVGDIYFAQLAKAFIRQIPVQQPCISHFGDQLPQFMRGLESLEEHPYLPDLAQLEWYYSCQINRMPIMSQFPFTDFSKLDSTAQEHVVFTLNPSLVLFQSEWAVIELFQRIKRHLTEPEHATDPLQGFILEQPQCGWIKGSAMAEVEVQTCQPLLFKILQHCQQGLPFSQFSQDATQQGGPEIYSVEQLQMALQQLIASSVITSYHLAT</sequence>
<organism evidence="2 3">
    <name type="scientific">Oceanospirillum multiglobuliferum</name>
    <dbReference type="NCBI Taxonomy" id="64969"/>
    <lineage>
        <taxon>Bacteria</taxon>
        <taxon>Pseudomonadati</taxon>
        <taxon>Pseudomonadota</taxon>
        <taxon>Gammaproteobacteria</taxon>
        <taxon>Oceanospirillales</taxon>
        <taxon>Oceanospirillaceae</taxon>
        <taxon>Oceanospirillum</taxon>
    </lineage>
</organism>
<dbReference type="OrthoDB" id="4146344at2"/>
<comment type="caution">
    <text evidence="2">The sequence shown here is derived from an EMBL/GenBank/DDBJ whole genome shotgun (WGS) entry which is preliminary data.</text>
</comment>